<evidence type="ECO:0000256" key="7">
    <source>
        <dbReference type="ARBA" id="ARBA00023204"/>
    </source>
</evidence>
<dbReference type="InterPro" id="IPR012340">
    <property type="entry name" value="NA-bd_OB-fold"/>
</dbReference>
<dbReference type="InterPro" id="IPR001650">
    <property type="entry name" value="Helicase_C-like"/>
</dbReference>
<dbReference type="InterPro" id="IPR011545">
    <property type="entry name" value="DEAD/DEAH_box_helicase_dom"/>
</dbReference>
<keyword evidence="4 10" id="KW-0347">Helicase</keyword>
<dbReference type="PANTHER" id="PTHR47964:SF1">
    <property type="entry name" value="ATP-DEPENDENT DNA HELICASE HOMOLOG RECG, CHLOROPLASTIC"/>
    <property type="match status" value="1"/>
</dbReference>
<reference evidence="10" key="2">
    <citation type="submission" date="2021-04" db="EMBL/GenBank/DDBJ databases">
        <authorList>
            <person name="Gilroy R."/>
        </authorList>
    </citation>
    <scope>NUCLEOTIDE SEQUENCE</scope>
    <source>
        <strain evidence="10">12435</strain>
    </source>
</reference>
<keyword evidence="6" id="KW-0238">DNA-binding</keyword>
<feature type="domain" description="Helicase ATP-binding" evidence="8">
    <location>
        <begin position="260"/>
        <end position="421"/>
    </location>
</feature>
<feature type="domain" description="Helicase C-terminal" evidence="9">
    <location>
        <begin position="440"/>
        <end position="600"/>
    </location>
</feature>
<dbReference type="Pfam" id="PF00270">
    <property type="entry name" value="DEAD"/>
    <property type="match status" value="1"/>
</dbReference>
<keyword evidence="2" id="KW-0227">DNA damage</keyword>
<keyword evidence="7" id="KW-0234">DNA repair</keyword>
<organism evidence="10 11">
    <name type="scientific">Candidatus Protoclostridium stercorigallinarum</name>
    <dbReference type="NCBI Taxonomy" id="2838741"/>
    <lineage>
        <taxon>Bacteria</taxon>
        <taxon>Bacillati</taxon>
        <taxon>Bacillota</taxon>
        <taxon>Clostridia</taxon>
        <taxon>Candidatus Protoclostridium</taxon>
    </lineage>
</organism>
<dbReference type="AlphaFoldDB" id="A0A9D1Q2G6"/>
<evidence type="ECO:0000256" key="2">
    <source>
        <dbReference type="ARBA" id="ARBA00022763"/>
    </source>
</evidence>
<keyword evidence="1" id="KW-0547">Nucleotide-binding</keyword>
<dbReference type="PROSITE" id="PS51192">
    <property type="entry name" value="HELICASE_ATP_BIND_1"/>
    <property type="match status" value="1"/>
</dbReference>
<keyword evidence="3" id="KW-0378">Hydrolase</keyword>
<sequence>MRLEDIKGLGTKRIEKLKASGITDPLDILLLFPCDYFDRRAVIDWNALPAGSNVIFEAEQVRSPVLRHIRRGLSYVKGEFESFGTRVVCTWFNQDYVYRRLVLGGRIIVSGKLKKTTSYAEISAPRIIADRDGDIVPIYKLPDGLNQKLMSEAVRTVLGSVSLKGYVSEEAAAAIGIMPVDRAIKEAHFPTDIALARKAARSAAVENLAYTLCLYRLLKSDDKRTRNYADHTKELARAIADLPFELTRDQRSAIEEIVRELRSDERMNILLQGDVGSGKTIVAFLAAYYAALCGYQTALMAPTEILARQHYAKAREFFADKNISVACLTGSTNAKERSAILDGLSDGSITVAVGTHALTGKNVRFRDLGLTVTDEQHRFGVCQRGSLENKAGNADNLVMSATPIPRTLALSLYGKLKTADLRQKPSSESCIMTAIVPESKLNAMYGYIADKARSREKTYIVCPRIDSEDGISASALYAELSRGALRGVKVGLLHGRMSAAEKETAMNAFAFGDTSVLVCTTVVEVGIDVGAATTMAIFGADRLGLSQLHQLRGRIGRRGQKSYCFIVQGDGEVPERLRFLCGCSDGFALAEYDFDSRGAGDFLGTRQHGTAETFAGVKIDADMLRSADKLSSLLLADPDTVKAIASKADGREEFIRSLSLN</sequence>
<reference evidence="10" key="1">
    <citation type="journal article" date="2021" name="PeerJ">
        <title>Extensive microbial diversity within the chicken gut microbiome revealed by metagenomics and culture.</title>
        <authorList>
            <person name="Gilroy R."/>
            <person name="Ravi A."/>
            <person name="Getino M."/>
            <person name="Pursley I."/>
            <person name="Horton D.L."/>
            <person name="Alikhan N.F."/>
            <person name="Baker D."/>
            <person name="Gharbi K."/>
            <person name="Hall N."/>
            <person name="Watson M."/>
            <person name="Adriaenssens E.M."/>
            <person name="Foster-Nyarko E."/>
            <person name="Jarju S."/>
            <person name="Secka A."/>
            <person name="Antonio M."/>
            <person name="Oren A."/>
            <person name="Chaudhuri R.R."/>
            <person name="La Ragione R."/>
            <person name="Hildebrand F."/>
            <person name="Pallen M.J."/>
        </authorList>
    </citation>
    <scope>NUCLEOTIDE SEQUENCE</scope>
    <source>
        <strain evidence="10">12435</strain>
    </source>
</reference>
<evidence type="ECO:0000256" key="3">
    <source>
        <dbReference type="ARBA" id="ARBA00022801"/>
    </source>
</evidence>
<dbReference type="InterPro" id="IPR014001">
    <property type="entry name" value="Helicase_ATP-bd"/>
</dbReference>
<dbReference type="Pfam" id="PF00271">
    <property type="entry name" value="Helicase_C"/>
    <property type="match status" value="1"/>
</dbReference>
<dbReference type="SUPFAM" id="SSF52540">
    <property type="entry name" value="P-loop containing nucleoside triphosphate hydrolases"/>
    <property type="match status" value="1"/>
</dbReference>
<keyword evidence="5" id="KW-0067">ATP-binding</keyword>
<accession>A0A9D1Q2G6</accession>
<dbReference type="PANTHER" id="PTHR47964">
    <property type="entry name" value="ATP-DEPENDENT DNA HELICASE HOMOLOG RECG, CHLOROPLASTIC"/>
    <property type="match status" value="1"/>
</dbReference>
<dbReference type="Gene3D" id="3.40.50.300">
    <property type="entry name" value="P-loop containing nucleotide triphosphate hydrolases"/>
    <property type="match status" value="2"/>
</dbReference>
<proteinExistence type="predicted"/>
<gene>
    <name evidence="10" type="ORF">H9892_06880</name>
</gene>
<dbReference type="Gene3D" id="2.40.50.140">
    <property type="entry name" value="Nucleic acid-binding proteins"/>
    <property type="match status" value="1"/>
</dbReference>
<comment type="caution">
    <text evidence="10">The sequence shown here is derived from an EMBL/GenBank/DDBJ whole genome shotgun (WGS) entry which is preliminary data.</text>
</comment>
<evidence type="ECO:0000256" key="4">
    <source>
        <dbReference type="ARBA" id="ARBA00022806"/>
    </source>
</evidence>
<evidence type="ECO:0000256" key="6">
    <source>
        <dbReference type="ARBA" id="ARBA00023125"/>
    </source>
</evidence>
<evidence type="ECO:0000313" key="11">
    <source>
        <dbReference type="Proteomes" id="UP000823990"/>
    </source>
</evidence>
<dbReference type="SMART" id="SM00490">
    <property type="entry name" value="HELICc"/>
    <property type="match status" value="1"/>
</dbReference>
<dbReference type="SUPFAM" id="SSF50249">
    <property type="entry name" value="Nucleic acid-binding proteins"/>
    <property type="match status" value="1"/>
</dbReference>
<dbReference type="InterPro" id="IPR027417">
    <property type="entry name" value="P-loop_NTPase"/>
</dbReference>
<dbReference type="Pfam" id="PF17191">
    <property type="entry name" value="RecG_wedge"/>
    <property type="match status" value="1"/>
</dbReference>
<evidence type="ECO:0000259" key="9">
    <source>
        <dbReference type="PROSITE" id="PS51194"/>
    </source>
</evidence>
<dbReference type="EMBL" id="DXHS01000119">
    <property type="protein sequence ID" value="HIW03047.1"/>
    <property type="molecule type" value="Genomic_DNA"/>
</dbReference>
<dbReference type="InterPro" id="IPR047112">
    <property type="entry name" value="RecG/Mfd"/>
</dbReference>
<evidence type="ECO:0000313" key="10">
    <source>
        <dbReference type="EMBL" id="HIW03047.1"/>
    </source>
</evidence>
<evidence type="ECO:0000259" key="8">
    <source>
        <dbReference type="PROSITE" id="PS51192"/>
    </source>
</evidence>
<dbReference type="GO" id="GO:0016787">
    <property type="term" value="F:hydrolase activity"/>
    <property type="evidence" value="ECO:0007669"/>
    <property type="project" value="UniProtKB-KW"/>
</dbReference>
<name>A0A9D1Q2G6_9FIRM</name>
<dbReference type="Proteomes" id="UP000823990">
    <property type="component" value="Unassembled WGS sequence"/>
</dbReference>
<dbReference type="GO" id="GO:0003678">
    <property type="term" value="F:DNA helicase activity"/>
    <property type="evidence" value="ECO:0007669"/>
    <property type="project" value="TreeGrafter"/>
</dbReference>
<protein>
    <submittedName>
        <fullName evidence="10">ATP-dependent DNA helicase RecG</fullName>
    </submittedName>
</protein>
<dbReference type="GO" id="GO:0005524">
    <property type="term" value="F:ATP binding"/>
    <property type="evidence" value="ECO:0007669"/>
    <property type="project" value="UniProtKB-KW"/>
</dbReference>
<dbReference type="InterPro" id="IPR033454">
    <property type="entry name" value="RecG_wedge"/>
</dbReference>
<dbReference type="SMART" id="SM00487">
    <property type="entry name" value="DEXDc"/>
    <property type="match status" value="1"/>
</dbReference>
<dbReference type="GO" id="GO:0006281">
    <property type="term" value="P:DNA repair"/>
    <property type="evidence" value="ECO:0007669"/>
    <property type="project" value="UniProtKB-KW"/>
</dbReference>
<dbReference type="GO" id="GO:0003677">
    <property type="term" value="F:DNA binding"/>
    <property type="evidence" value="ECO:0007669"/>
    <property type="project" value="UniProtKB-KW"/>
</dbReference>
<evidence type="ECO:0000256" key="5">
    <source>
        <dbReference type="ARBA" id="ARBA00022840"/>
    </source>
</evidence>
<dbReference type="PROSITE" id="PS51194">
    <property type="entry name" value="HELICASE_CTER"/>
    <property type="match status" value="1"/>
</dbReference>
<evidence type="ECO:0000256" key="1">
    <source>
        <dbReference type="ARBA" id="ARBA00022741"/>
    </source>
</evidence>